<dbReference type="Gene3D" id="3.20.20.80">
    <property type="entry name" value="Glycosidases"/>
    <property type="match status" value="1"/>
</dbReference>
<sequence length="917" mass="101004">MSEQCDETSSVGGGIAVETFEACAPQTWAQASWPLGAHEAGRLVVTAEEILSGSVPPVRVERGDRGFCEDVPAEERVGCTFAVYAPRAERVLLEFYAEAVGVDAAAEFDMARGEDGVWRARVQGPGHGTLYGFRCWGPNWVVDPQWCRGGSAAGFMADVDEVGDRFNPNKVLFDPYAREITHNLASDLIHEHGGCVDVFATGGVEVDGRARRELDSGRWAPKGVIVLDGTSTGARPFTHISDAIIYETHLQGFTAHPSSVRLPELLADVAGFGEVVGVPDELRGTYAGAAYMAPYLRALGVTTIEFLPVQESTSRNAPVGPEDPRENYWGYTTLAYFAPNRAYAHDRSLGGPTREFKEMVAAFHDVGIEVYVDVVYNHSGEGGHWEGDLDTVSFTSLGGFSTSEYYVLTAENRLVDGATGVSNQMNFSSSCTAAVTLDSLAYWLHDMGVDGFRFDLAPVLGRKPDEAERDDWEEQRRFFDQHPVLIGIARLGELAGAEVIAEAWDLWGYEVGNFPPGWSEWNGRFRDAVRRFTKGDANTDSFIDMMNGDYEHFYNEKDPGKSINFVTAHDGFTMMDLVSYNGKTNETLTWPFGPSDGGSDDNESWDSGGDQALRRTRLRNFLAILMFSRGVPMIVGGDEYGRGQNGNNNPWNLNSVGMWNNWAQAGSNAPMQLPVDPDDPENGGMYYDVFGVADCRETVNPILVFTRALTWIRHASPELRQRYWGAYAGEDEVQYLFRDPSGRRWTQPGDRALQVRLGTAQSPDGDFVLLINMEDHEVEFTFPSLEDPCAEETELVEEAAGPGGRWERLIDTAPWAERFYNVFGSLATAIRGQAYADQVREAIAEAEAQGMDVQEAIGSAAGVDADRVPRDYLDGDRYRMAPWSIAVARQTPPEPADEAESAEGEPAEESELVEQQE</sequence>
<proteinExistence type="inferred from homology"/>
<evidence type="ECO:0000256" key="1">
    <source>
        <dbReference type="ARBA" id="ARBA00008061"/>
    </source>
</evidence>
<dbReference type="GO" id="GO:0005975">
    <property type="term" value="P:carbohydrate metabolic process"/>
    <property type="evidence" value="ECO:0007669"/>
    <property type="project" value="InterPro"/>
</dbReference>
<keyword evidence="4" id="KW-0326">Glycosidase</keyword>
<dbReference type="Gene3D" id="2.60.40.1180">
    <property type="entry name" value="Golgi alpha-mannosidase II"/>
    <property type="match status" value="1"/>
</dbReference>
<accession>A0A239V9P7</accession>
<comment type="similarity">
    <text evidence="1">Belongs to the glycosyl hydrolase 13 family.</text>
</comment>
<dbReference type="EMBL" id="LT906453">
    <property type="protein sequence ID" value="SNV18689.1"/>
    <property type="molecule type" value="Genomic_DNA"/>
</dbReference>
<dbReference type="SUPFAM" id="SSF51011">
    <property type="entry name" value="Glycosyl hydrolase domain"/>
    <property type="match status" value="1"/>
</dbReference>
<dbReference type="AlphaFoldDB" id="A0A239V9P7"/>
<dbReference type="PANTHER" id="PTHR43002">
    <property type="entry name" value="GLYCOGEN DEBRANCHING ENZYME"/>
    <property type="match status" value="1"/>
</dbReference>
<dbReference type="GeneID" id="63458797"/>
<dbReference type="InterPro" id="IPR017853">
    <property type="entry name" value="GH"/>
</dbReference>
<dbReference type="Pfam" id="PF00128">
    <property type="entry name" value="Alpha-amylase"/>
    <property type="match status" value="1"/>
</dbReference>
<name>A0A239V9P7_9MICO</name>
<keyword evidence="5" id="KW-1185">Reference proteome</keyword>
<dbReference type="InterPro" id="IPR006047">
    <property type="entry name" value="GH13_cat_dom"/>
</dbReference>
<feature type="compositionally biased region" description="Acidic residues" evidence="2">
    <location>
        <begin position="895"/>
        <end position="917"/>
    </location>
</feature>
<dbReference type="SMART" id="SM00642">
    <property type="entry name" value="Aamy"/>
    <property type="match status" value="1"/>
</dbReference>
<evidence type="ECO:0000313" key="5">
    <source>
        <dbReference type="Proteomes" id="UP000242637"/>
    </source>
</evidence>
<dbReference type="Proteomes" id="UP000242637">
    <property type="component" value="Chromosome 1"/>
</dbReference>
<dbReference type="Gene3D" id="2.60.40.10">
    <property type="entry name" value="Immunoglobulins"/>
    <property type="match status" value="1"/>
</dbReference>
<feature type="region of interest" description="Disordered" evidence="2">
    <location>
        <begin position="887"/>
        <end position="917"/>
    </location>
</feature>
<organism evidence="4 5">
    <name type="scientific">Dermatophilus congolensis</name>
    <dbReference type="NCBI Taxonomy" id="1863"/>
    <lineage>
        <taxon>Bacteria</taxon>
        <taxon>Bacillati</taxon>
        <taxon>Actinomycetota</taxon>
        <taxon>Actinomycetes</taxon>
        <taxon>Micrococcales</taxon>
        <taxon>Dermatophilaceae</taxon>
        <taxon>Dermatophilus</taxon>
    </lineage>
</organism>
<protein>
    <submittedName>
        <fullName evidence="4">Isoamylase</fullName>
        <ecNumber evidence="4">3.2.1.68</ecNumber>
    </submittedName>
</protein>
<dbReference type="RefSeq" id="WP_051277608.1">
    <property type="nucleotide sequence ID" value="NZ_LT906453.1"/>
</dbReference>
<feature type="domain" description="Glycosyl hydrolase family 13 catalytic" evidence="3">
    <location>
        <begin position="247"/>
        <end position="696"/>
    </location>
</feature>
<dbReference type="CDD" id="cd02856">
    <property type="entry name" value="E_set_GDE_Isoamylase_N"/>
    <property type="match status" value="1"/>
</dbReference>
<dbReference type="InterPro" id="IPR044505">
    <property type="entry name" value="GlgX_Isoamylase_N_E_set"/>
</dbReference>
<evidence type="ECO:0000313" key="4">
    <source>
        <dbReference type="EMBL" id="SNV18689.1"/>
    </source>
</evidence>
<dbReference type="GO" id="GO:0019156">
    <property type="term" value="F:isoamylase activity"/>
    <property type="evidence" value="ECO:0007669"/>
    <property type="project" value="UniProtKB-EC"/>
</dbReference>
<dbReference type="OrthoDB" id="3236218at2"/>
<dbReference type="InterPro" id="IPR013780">
    <property type="entry name" value="Glyco_hydro_b"/>
</dbReference>
<evidence type="ECO:0000259" key="3">
    <source>
        <dbReference type="SMART" id="SM00642"/>
    </source>
</evidence>
<dbReference type="STRING" id="1121387.GCA_000429885_01619"/>
<evidence type="ECO:0000256" key="2">
    <source>
        <dbReference type="SAM" id="MobiDB-lite"/>
    </source>
</evidence>
<dbReference type="SUPFAM" id="SSF51445">
    <property type="entry name" value="(Trans)glycosidases"/>
    <property type="match status" value="1"/>
</dbReference>
<reference evidence="4 5" key="1">
    <citation type="submission" date="2017-06" db="EMBL/GenBank/DDBJ databases">
        <authorList>
            <consortium name="Pathogen Informatics"/>
        </authorList>
    </citation>
    <scope>NUCLEOTIDE SEQUENCE [LARGE SCALE GENOMIC DNA]</scope>
    <source>
        <strain evidence="4 5">NCTC13039</strain>
    </source>
</reference>
<keyword evidence="4" id="KW-0378">Hydrolase</keyword>
<dbReference type="InterPro" id="IPR014756">
    <property type="entry name" value="Ig_E-set"/>
</dbReference>
<dbReference type="KEGG" id="dco:SAMEA4475696_0517"/>
<dbReference type="SUPFAM" id="SSF81296">
    <property type="entry name" value="E set domains"/>
    <property type="match status" value="1"/>
</dbReference>
<dbReference type="EC" id="3.2.1.68" evidence="4"/>
<dbReference type="Pfam" id="PF02922">
    <property type="entry name" value="CBM_48"/>
    <property type="match status" value="1"/>
</dbReference>
<gene>
    <name evidence="4" type="primary">iam</name>
    <name evidence="4" type="ORF">SAMEA4475696_00517</name>
</gene>
<dbReference type="InterPro" id="IPR004193">
    <property type="entry name" value="Glyco_hydro_13_N"/>
</dbReference>
<dbReference type="InterPro" id="IPR013783">
    <property type="entry name" value="Ig-like_fold"/>
</dbReference>